<dbReference type="EMBL" id="CP014671">
    <property type="protein sequence ID" value="ANX03809.1"/>
    <property type="molecule type" value="Genomic_DNA"/>
</dbReference>
<dbReference type="KEGG" id="gbi:PG2T_06110"/>
<dbReference type="InParanoid" id="A0A1B1YSW9"/>
<evidence type="ECO:0000256" key="3">
    <source>
        <dbReference type="ARBA" id="ARBA00022692"/>
    </source>
</evidence>
<gene>
    <name evidence="7" type="ORF">PG2T_06110</name>
</gene>
<protein>
    <submittedName>
        <fullName evidence="7">ATP synthase subunit I</fullName>
    </submittedName>
</protein>
<keyword evidence="2" id="KW-1003">Cell membrane</keyword>
<sequence length="154" mass="16293">MTDRNAAWADVDTPDAETWQPLSATEAQALRARQPMLAPSRVVVAQALAGAVTAMLAWAVAGRASVMWSALYGAAAVILPAALMARGLARSVPQSAPALGAVRLLAWEAIKLMLAVAMLALAPRIVAPLSWPALLIGMVVCLKVYWLALLWRGR</sequence>
<evidence type="ECO:0000256" key="6">
    <source>
        <dbReference type="SAM" id="Phobius"/>
    </source>
</evidence>
<dbReference type="AlphaFoldDB" id="A0A1B1YSW9"/>
<comment type="subcellular location">
    <subcellularLocation>
        <location evidence="1">Cell membrane</location>
        <topology evidence="1">Multi-pass membrane protein</topology>
    </subcellularLocation>
</comment>
<feature type="transmembrane region" description="Helical" evidence="6">
    <location>
        <begin position="42"/>
        <end position="61"/>
    </location>
</feature>
<keyword evidence="5 6" id="KW-0472">Membrane</keyword>
<evidence type="ECO:0000313" key="7">
    <source>
        <dbReference type="EMBL" id="ANX03809.1"/>
    </source>
</evidence>
<dbReference type="GO" id="GO:0005886">
    <property type="term" value="C:plasma membrane"/>
    <property type="evidence" value="ECO:0007669"/>
    <property type="project" value="UniProtKB-SubCell"/>
</dbReference>
<dbReference type="Proteomes" id="UP000092952">
    <property type="component" value="Chromosome"/>
</dbReference>
<dbReference type="Pfam" id="PF03899">
    <property type="entry name" value="ATP-synt_I"/>
    <property type="match status" value="1"/>
</dbReference>
<proteinExistence type="predicted"/>
<evidence type="ECO:0000256" key="1">
    <source>
        <dbReference type="ARBA" id="ARBA00004651"/>
    </source>
</evidence>
<feature type="transmembrane region" description="Helical" evidence="6">
    <location>
        <begin position="129"/>
        <end position="151"/>
    </location>
</feature>
<evidence type="ECO:0000256" key="5">
    <source>
        <dbReference type="ARBA" id="ARBA00023136"/>
    </source>
</evidence>
<feature type="transmembrane region" description="Helical" evidence="6">
    <location>
        <begin position="67"/>
        <end position="89"/>
    </location>
</feature>
<accession>A0A1B1YSW9</accession>
<evidence type="ECO:0000256" key="2">
    <source>
        <dbReference type="ARBA" id="ARBA00022475"/>
    </source>
</evidence>
<evidence type="ECO:0000313" key="8">
    <source>
        <dbReference type="Proteomes" id="UP000092952"/>
    </source>
</evidence>
<evidence type="ECO:0000256" key="4">
    <source>
        <dbReference type="ARBA" id="ARBA00022989"/>
    </source>
</evidence>
<reference evidence="8" key="1">
    <citation type="submission" date="2016-03" db="EMBL/GenBank/DDBJ databases">
        <title>Complete genome sequence of Solimmundus cernigliae, representing a novel lineage of polycyclic aromatic hydrocarbon degraders within the Gammaproteobacteria.</title>
        <authorList>
            <person name="Singleton D.R."/>
            <person name="Dickey A.N."/>
            <person name="Scholl E.H."/>
            <person name="Wright F.A."/>
            <person name="Aitken M.D."/>
        </authorList>
    </citation>
    <scope>NUCLEOTIDE SEQUENCE [LARGE SCALE GENOMIC DNA]</scope>
    <source>
        <strain evidence="8">TR3.2</strain>
    </source>
</reference>
<feature type="transmembrane region" description="Helical" evidence="6">
    <location>
        <begin position="101"/>
        <end position="123"/>
    </location>
</feature>
<organism evidence="7 8">
    <name type="scientific">Immundisolibacter cernigliae</name>
    <dbReference type="NCBI Taxonomy" id="1810504"/>
    <lineage>
        <taxon>Bacteria</taxon>
        <taxon>Pseudomonadati</taxon>
        <taxon>Pseudomonadota</taxon>
        <taxon>Gammaproteobacteria</taxon>
        <taxon>Immundisolibacterales</taxon>
        <taxon>Immundisolibacteraceae</taxon>
        <taxon>Immundisolibacter</taxon>
    </lineage>
</organism>
<keyword evidence="8" id="KW-1185">Reference proteome</keyword>
<keyword evidence="4 6" id="KW-1133">Transmembrane helix</keyword>
<dbReference type="InterPro" id="IPR005598">
    <property type="entry name" value="ATP_synth_I"/>
</dbReference>
<keyword evidence="3 6" id="KW-0812">Transmembrane</keyword>
<dbReference type="STRING" id="1810504.PG2T_06110"/>
<name>A0A1B1YSW9_9GAMM</name>